<dbReference type="PROSITE" id="PS50404">
    <property type="entry name" value="GST_NTER"/>
    <property type="match status" value="1"/>
</dbReference>
<dbReference type="InterPro" id="IPR036249">
    <property type="entry name" value="Thioredoxin-like_sf"/>
</dbReference>
<dbReference type="InterPro" id="IPR054416">
    <property type="entry name" value="GST_UstS-like_C"/>
</dbReference>
<reference evidence="2 3" key="1">
    <citation type="submission" date="2015-01" db="EMBL/GenBank/DDBJ databases">
        <title>The Genome Sequence of Exophiala spinifera CBS89968.</title>
        <authorList>
            <consortium name="The Broad Institute Genomics Platform"/>
            <person name="Cuomo C."/>
            <person name="de Hoog S."/>
            <person name="Gorbushina A."/>
            <person name="Stielow B."/>
            <person name="Teixiera M."/>
            <person name="Abouelleil A."/>
            <person name="Chapman S.B."/>
            <person name="Priest M."/>
            <person name="Young S.K."/>
            <person name="Wortman J."/>
            <person name="Nusbaum C."/>
            <person name="Birren B."/>
        </authorList>
    </citation>
    <scope>NUCLEOTIDE SEQUENCE [LARGE SCALE GENOMIC DNA]</scope>
    <source>
        <strain evidence="2 3">CBS 89968</strain>
    </source>
</reference>
<dbReference type="HOGENOM" id="CLU_011226_4_3_1"/>
<dbReference type="InterPro" id="IPR036282">
    <property type="entry name" value="Glutathione-S-Trfase_C_sf"/>
</dbReference>
<dbReference type="InterPro" id="IPR004045">
    <property type="entry name" value="Glutathione_S-Trfase_N"/>
</dbReference>
<gene>
    <name evidence="2" type="ORF">PV08_09725</name>
</gene>
<feature type="domain" description="GST N-terminal" evidence="1">
    <location>
        <begin position="12"/>
        <end position="103"/>
    </location>
</feature>
<dbReference type="VEuPathDB" id="FungiDB:PV08_09725"/>
<dbReference type="Proteomes" id="UP000053328">
    <property type="component" value="Unassembled WGS sequence"/>
</dbReference>
<dbReference type="RefSeq" id="XP_016232664.1">
    <property type="nucleotide sequence ID" value="XM_016384041.1"/>
</dbReference>
<dbReference type="Pfam" id="PF13409">
    <property type="entry name" value="GST_N_2"/>
    <property type="match status" value="1"/>
</dbReference>
<organism evidence="2 3">
    <name type="scientific">Exophiala spinifera</name>
    <dbReference type="NCBI Taxonomy" id="91928"/>
    <lineage>
        <taxon>Eukaryota</taxon>
        <taxon>Fungi</taxon>
        <taxon>Dikarya</taxon>
        <taxon>Ascomycota</taxon>
        <taxon>Pezizomycotina</taxon>
        <taxon>Eurotiomycetes</taxon>
        <taxon>Chaetothyriomycetidae</taxon>
        <taxon>Chaetothyriales</taxon>
        <taxon>Herpotrichiellaceae</taxon>
        <taxon>Exophiala</taxon>
    </lineage>
</organism>
<proteinExistence type="predicted"/>
<dbReference type="STRING" id="91928.A0A0D2B0I8"/>
<keyword evidence="3" id="KW-1185">Reference proteome</keyword>
<accession>A0A0D2B0I8</accession>
<dbReference type="EMBL" id="KN847498">
    <property type="protein sequence ID" value="KIW12448.1"/>
    <property type="molecule type" value="Genomic_DNA"/>
</dbReference>
<sequence length="246" mass="28037">MTESSPEIVLYDLACTKNVCFSPAVLRTRLMLNYKHVAYETIFLEFPDIEQTLKELGVAPHDTRSDSEPRYTVPAIHHVPSSTYLMDSHAIAEFLESTYPTPPLTLVSSFINQVSCKARSALGPAFRSSVTPREIRILPPRSQVYFRQKREALLGHRLEDLLDLDREERTWNDLADEIRAAGEFMLTNKANGPFVLGAQPSYTDFFIAGSLHSARMVDEGIFERCTKFPGYKEIYEACRPYMDKMD</sequence>
<protein>
    <recommendedName>
        <fullName evidence="1">GST N-terminal domain-containing protein</fullName>
    </recommendedName>
</protein>
<dbReference type="SUPFAM" id="SSF47616">
    <property type="entry name" value="GST C-terminal domain-like"/>
    <property type="match status" value="1"/>
</dbReference>
<dbReference type="SUPFAM" id="SSF52833">
    <property type="entry name" value="Thioredoxin-like"/>
    <property type="match status" value="1"/>
</dbReference>
<dbReference type="Gene3D" id="3.40.30.10">
    <property type="entry name" value="Glutaredoxin"/>
    <property type="match status" value="1"/>
</dbReference>
<dbReference type="GeneID" id="27336808"/>
<dbReference type="Gene3D" id="1.20.1050.10">
    <property type="match status" value="1"/>
</dbReference>
<evidence type="ECO:0000313" key="3">
    <source>
        <dbReference type="Proteomes" id="UP000053328"/>
    </source>
</evidence>
<name>A0A0D2B0I8_9EURO</name>
<dbReference type="Pfam" id="PF22041">
    <property type="entry name" value="GST_C_7"/>
    <property type="match status" value="1"/>
</dbReference>
<evidence type="ECO:0000313" key="2">
    <source>
        <dbReference type="EMBL" id="KIW12448.1"/>
    </source>
</evidence>
<dbReference type="AlphaFoldDB" id="A0A0D2B0I8"/>
<dbReference type="OrthoDB" id="4951845at2759"/>
<evidence type="ECO:0000259" key="1">
    <source>
        <dbReference type="PROSITE" id="PS50404"/>
    </source>
</evidence>